<evidence type="ECO:0000313" key="3">
    <source>
        <dbReference type="Proteomes" id="UP000784294"/>
    </source>
</evidence>
<feature type="compositionally biased region" description="Low complexity" evidence="1">
    <location>
        <begin position="153"/>
        <end position="165"/>
    </location>
</feature>
<keyword evidence="3" id="KW-1185">Reference proteome</keyword>
<feature type="region of interest" description="Disordered" evidence="1">
    <location>
        <begin position="43"/>
        <end position="66"/>
    </location>
</feature>
<dbReference type="OrthoDB" id="6283882at2759"/>
<organism evidence="2 3">
    <name type="scientific">Protopolystoma xenopodis</name>
    <dbReference type="NCBI Taxonomy" id="117903"/>
    <lineage>
        <taxon>Eukaryota</taxon>
        <taxon>Metazoa</taxon>
        <taxon>Spiralia</taxon>
        <taxon>Lophotrochozoa</taxon>
        <taxon>Platyhelminthes</taxon>
        <taxon>Monogenea</taxon>
        <taxon>Polyopisthocotylea</taxon>
        <taxon>Polystomatidea</taxon>
        <taxon>Polystomatidae</taxon>
        <taxon>Protopolystoma</taxon>
    </lineage>
</organism>
<protein>
    <submittedName>
        <fullName evidence="2">Uncharacterized protein</fullName>
    </submittedName>
</protein>
<comment type="caution">
    <text evidence="2">The sequence shown here is derived from an EMBL/GenBank/DDBJ whole genome shotgun (WGS) entry which is preliminary data.</text>
</comment>
<accession>A0A3S5A170</accession>
<reference evidence="2" key="1">
    <citation type="submission" date="2018-11" db="EMBL/GenBank/DDBJ databases">
        <authorList>
            <consortium name="Pathogen Informatics"/>
        </authorList>
    </citation>
    <scope>NUCLEOTIDE SEQUENCE</scope>
</reference>
<feature type="region of interest" description="Disordered" evidence="1">
    <location>
        <begin position="153"/>
        <end position="194"/>
    </location>
</feature>
<evidence type="ECO:0000313" key="2">
    <source>
        <dbReference type="EMBL" id="VEL09211.1"/>
    </source>
</evidence>
<feature type="compositionally biased region" description="Polar residues" evidence="1">
    <location>
        <begin position="166"/>
        <end position="194"/>
    </location>
</feature>
<sequence length="269" mass="29558">MISSVTAAAAFAVSAAGEGSSFMDLEGPSSTFFDYEDYLDPREENEDINNLKPKSDQDHKPPEPVHRGKKFFEKLAEVAENLGSNSDNITSFVDQASMDHAARLIDSFIAQTNIVMRDVSLRIELPLCLPGVHRASGLSLHIGKIAFSNQSSASGEISGSHSSNSFTQNFDPCHSSETPGTQSSNFDPSDGTNSSKNNTLRGFWSWIWGSQQEKNTAKSSQRAGSQPTSSECILLRHNESDTDFFKYSFKIRFLTCGPPISSRSFFIYN</sequence>
<name>A0A3S5A170_9PLAT</name>
<dbReference type="AlphaFoldDB" id="A0A3S5A170"/>
<gene>
    <name evidence="2" type="ORF">PXEA_LOCUS2651</name>
</gene>
<feature type="compositionally biased region" description="Basic and acidic residues" evidence="1">
    <location>
        <begin position="53"/>
        <end position="66"/>
    </location>
</feature>
<proteinExistence type="predicted"/>
<evidence type="ECO:0000256" key="1">
    <source>
        <dbReference type="SAM" id="MobiDB-lite"/>
    </source>
</evidence>
<dbReference type="Proteomes" id="UP000784294">
    <property type="component" value="Unassembled WGS sequence"/>
</dbReference>
<dbReference type="EMBL" id="CAAALY010005773">
    <property type="protein sequence ID" value="VEL09211.1"/>
    <property type="molecule type" value="Genomic_DNA"/>
</dbReference>